<keyword evidence="3" id="KW-0472">Membrane</keyword>
<dbReference type="InterPro" id="IPR016785">
    <property type="entry name" value="ComGD"/>
</dbReference>
<keyword evidence="5" id="KW-1185">Reference proteome</keyword>
<comment type="caution">
    <text evidence="4">The sequence shown here is derived from an EMBL/GenBank/DDBJ whole genome shotgun (WGS) entry which is preliminary data.</text>
</comment>
<dbReference type="NCBIfam" id="TIGR02532">
    <property type="entry name" value="IV_pilin_GFxxxE"/>
    <property type="match status" value="1"/>
</dbReference>
<keyword evidence="2" id="KW-0178">Competence</keyword>
<reference evidence="4 5" key="1">
    <citation type="submission" date="2024-04" db="EMBL/GenBank/DDBJ databases">
        <title>Bacillus oryzaecorticis sp. nov., a moderately halophilic bacterium isolated from rice husks.</title>
        <authorList>
            <person name="Zhu H.-S."/>
        </authorList>
    </citation>
    <scope>NUCLEOTIDE SEQUENCE [LARGE SCALE GENOMIC DNA]</scope>
    <source>
        <strain evidence="4 5">ZC255</strain>
    </source>
</reference>
<evidence type="ECO:0000313" key="4">
    <source>
        <dbReference type="EMBL" id="MEL3974069.1"/>
    </source>
</evidence>
<dbReference type="RefSeq" id="WP_341985587.1">
    <property type="nucleotide sequence ID" value="NZ_JBBYAF010000042.1"/>
</dbReference>
<dbReference type="Pfam" id="PF07963">
    <property type="entry name" value="N_methyl"/>
    <property type="match status" value="1"/>
</dbReference>
<dbReference type="Proteomes" id="UP001389717">
    <property type="component" value="Unassembled WGS sequence"/>
</dbReference>
<name>A0ABU9KD70_9BACI</name>
<dbReference type="SUPFAM" id="SSF54523">
    <property type="entry name" value="Pili subunits"/>
    <property type="match status" value="1"/>
</dbReference>
<organism evidence="4 5">
    <name type="scientific">Rossellomorea oryzaecorticis</name>
    <dbReference type="NCBI Taxonomy" id="1396505"/>
    <lineage>
        <taxon>Bacteria</taxon>
        <taxon>Bacillati</taxon>
        <taxon>Bacillota</taxon>
        <taxon>Bacilli</taxon>
        <taxon>Bacillales</taxon>
        <taxon>Bacillaceae</taxon>
        <taxon>Rossellomorea</taxon>
    </lineage>
</organism>
<proteinExistence type="predicted"/>
<evidence type="ECO:0000313" key="5">
    <source>
        <dbReference type="Proteomes" id="UP001389717"/>
    </source>
</evidence>
<dbReference type="PIRSF" id="PIRSF021292">
    <property type="entry name" value="Competence_ComGD"/>
    <property type="match status" value="1"/>
</dbReference>
<feature type="transmembrane region" description="Helical" evidence="3">
    <location>
        <begin position="12"/>
        <end position="35"/>
    </location>
</feature>
<evidence type="ECO:0000256" key="3">
    <source>
        <dbReference type="SAM" id="Phobius"/>
    </source>
</evidence>
<accession>A0ABU9KD70</accession>
<dbReference type="InterPro" id="IPR012902">
    <property type="entry name" value="N_methyl_site"/>
</dbReference>
<evidence type="ECO:0000256" key="1">
    <source>
        <dbReference type="ARBA" id="ARBA00004241"/>
    </source>
</evidence>
<protein>
    <submittedName>
        <fullName evidence="4">Competence type IV pilus minor pilin ComGD</fullName>
    </submittedName>
</protein>
<evidence type="ECO:0000256" key="2">
    <source>
        <dbReference type="ARBA" id="ARBA00023287"/>
    </source>
</evidence>
<dbReference type="InterPro" id="IPR045584">
    <property type="entry name" value="Pilin-like"/>
</dbReference>
<sequence length="151" mass="17470">MQEIKRGLLAQKGFTFIEMLMVLLIFSVLLSFAAFSSEPMKEHAEKTFFISQLHSDLYLIQSQSFFTQNSITLVFYPSSNKYVAKDFYGMTLVSRELPPGIQISEINRWNEIIFNPTGNTNRFGPVYFNSEDSTIKLSFQIGQGRFYVQEF</sequence>
<comment type="subcellular location">
    <subcellularLocation>
        <location evidence="1">Cell surface</location>
    </subcellularLocation>
</comment>
<gene>
    <name evidence="4" type="primary">comGD</name>
    <name evidence="4" type="ORF">AAEO50_17435</name>
</gene>
<keyword evidence="3" id="KW-1133">Transmembrane helix</keyword>
<dbReference type="EMBL" id="JBBYAF010000042">
    <property type="protein sequence ID" value="MEL3974069.1"/>
    <property type="molecule type" value="Genomic_DNA"/>
</dbReference>
<dbReference type="NCBIfam" id="NF040982">
    <property type="entry name" value="ComGD"/>
    <property type="match status" value="1"/>
</dbReference>
<keyword evidence="3" id="KW-0812">Transmembrane</keyword>